<accession>A0AAC9J2G1</accession>
<gene>
    <name evidence="1" type="ORF">BME96_14355</name>
</gene>
<dbReference type="KEGG" id="vhl:BME96_14355"/>
<protein>
    <submittedName>
        <fullName evidence="1">Uncharacterized protein</fullName>
    </submittedName>
</protein>
<evidence type="ECO:0000313" key="1">
    <source>
        <dbReference type="EMBL" id="APC49302.1"/>
    </source>
</evidence>
<evidence type="ECO:0000313" key="2">
    <source>
        <dbReference type="Proteomes" id="UP000182945"/>
    </source>
</evidence>
<name>A0AAC9J2G1_VIRHA</name>
<sequence length="110" mass="12055">MKNNCVAGKFTEILNLITPPLRKTLRFSGAADEPRANTMLVMKALRQWGLVGRVCAAPGRRDFSLPVPITHSGVSPMPHLPQNKESFGSKASHEENVHFHFQGVSVFSSA</sequence>
<proteinExistence type="predicted"/>
<reference evidence="1 2" key="1">
    <citation type="submission" date="2016-11" db="EMBL/GenBank/DDBJ databases">
        <title>Complete genome sequencing of Virgibacillus halodenitrificans PDB-F2.</title>
        <authorList>
            <person name="Sun Z."/>
            <person name="Zhou Y."/>
            <person name="Li H."/>
        </authorList>
    </citation>
    <scope>NUCLEOTIDE SEQUENCE [LARGE SCALE GENOMIC DNA]</scope>
    <source>
        <strain evidence="1 2">PDB-F2</strain>
    </source>
</reference>
<dbReference type="Proteomes" id="UP000182945">
    <property type="component" value="Chromosome"/>
</dbReference>
<dbReference type="AlphaFoldDB" id="A0AAC9J2G1"/>
<dbReference type="EMBL" id="CP017962">
    <property type="protein sequence ID" value="APC49302.1"/>
    <property type="molecule type" value="Genomic_DNA"/>
</dbReference>
<organism evidence="1 2">
    <name type="scientific">Virgibacillus halodenitrificans</name>
    <name type="common">Bacillus halodenitrificans</name>
    <dbReference type="NCBI Taxonomy" id="1482"/>
    <lineage>
        <taxon>Bacteria</taxon>
        <taxon>Bacillati</taxon>
        <taxon>Bacillota</taxon>
        <taxon>Bacilli</taxon>
        <taxon>Bacillales</taxon>
        <taxon>Bacillaceae</taxon>
        <taxon>Virgibacillus</taxon>
    </lineage>
</organism>